<dbReference type="PROSITE" id="PS00086">
    <property type="entry name" value="CYTOCHROME_P450"/>
    <property type="match status" value="1"/>
</dbReference>
<dbReference type="Proteomes" id="UP001597012">
    <property type="component" value="Unassembled WGS sequence"/>
</dbReference>
<dbReference type="RefSeq" id="WP_379932262.1">
    <property type="nucleotide sequence ID" value="NZ_JBHTHY010000003.1"/>
</dbReference>
<sequence length="441" mass="51641">MKKLPRVTRSHVFKNRKQILSNPLPFHHDNFNRLGDIFEVEVGFHKRIVFTRHAKFIKQVLQTQQKKYQKSSLQTVDLAKYIGHGLLTSNGEHWRTHRRMVQPAFHKKKLQGLITIMHRAIKGELAKIRPNERQNIYPLMGDLAFQVVATSLFSRDDIQKQMSDLKDITEANQRMLIKEMRQPYLNWWYKLSGKIAHHLKISKNARSILSQIISERIADGSDKDDLLDMLLKARYEDGGSMSEKQLIDEVLILFAAGHETTANALGFTLHLLATHPEVQEKAYQEVLKIDWEQDFEMESLRKLPYVKQSIEEGMRLYPPAYYIDREAIEEDEIEGYRIPKNTMLLLAIYELHRDERFWDAPENFIPERFDPSNKKDYSDYYFPFGAGPRMCVGNNFAMQEMILTVAEILRMYKLSSDVNKIPIDPLISLKPLAVNLHFQLR</sequence>
<dbReference type="Pfam" id="PF00067">
    <property type="entry name" value="p450"/>
    <property type="match status" value="1"/>
</dbReference>
<keyword evidence="5 7" id="KW-0408">Iron</keyword>
<proteinExistence type="inferred from homology"/>
<keyword evidence="9" id="KW-1185">Reference proteome</keyword>
<dbReference type="InterPro" id="IPR036396">
    <property type="entry name" value="Cyt_P450_sf"/>
</dbReference>
<name>A0ABW3B0R1_9FLAO</name>
<dbReference type="SUPFAM" id="SSF48264">
    <property type="entry name" value="Cytochrome P450"/>
    <property type="match status" value="1"/>
</dbReference>
<comment type="caution">
    <text evidence="8">The sequence shown here is derived from an EMBL/GenBank/DDBJ whole genome shotgun (WGS) entry which is preliminary data.</text>
</comment>
<evidence type="ECO:0000256" key="1">
    <source>
        <dbReference type="ARBA" id="ARBA00010617"/>
    </source>
</evidence>
<dbReference type="PANTHER" id="PTHR24291">
    <property type="entry name" value="CYTOCHROME P450 FAMILY 4"/>
    <property type="match status" value="1"/>
</dbReference>
<dbReference type="InterPro" id="IPR002401">
    <property type="entry name" value="Cyt_P450_E_grp-I"/>
</dbReference>
<keyword evidence="2 7" id="KW-0349">Heme</keyword>
<organism evidence="8 9">
    <name type="scientific">Maribacter chungangensis</name>
    <dbReference type="NCBI Taxonomy" id="1069117"/>
    <lineage>
        <taxon>Bacteria</taxon>
        <taxon>Pseudomonadati</taxon>
        <taxon>Bacteroidota</taxon>
        <taxon>Flavobacteriia</taxon>
        <taxon>Flavobacteriales</taxon>
        <taxon>Flavobacteriaceae</taxon>
        <taxon>Maribacter</taxon>
    </lineage>
</organism>
<evidence type="ECO:0000256" key="2">
    <source>
        <dbReference type="ARBA" id="ARBA00022617"/>
    </source>
</evidence>
<reference evidence="9" key="1">
    <citation type="journal article" date="2019" name="Int. J. Syst. Evol. Microbiol.">
        <title>The Global Catalogue of Microorganisms (GCM) 10K type strain sequencing project: providing services to taxonomists for standard genome sequencing and annotation.</title>
        <authorList>
            <consortium name="The Broad Institute Genomics Platform"/>
            <consortium name="The Broad Institute Genome Sequencing Center for Infectious Disease"/>
            <person name="Wu L."/>
            <person name="Ma J."/>
        </authorList>
    </citation>
    <scope>NUCLEOTIDE SEQUENCE [LARGE SCALE GENOMIC DNA]</scope>
    <source>
        <strain evidence="9">CCUG 61948</strain>
    </source>
</reference>
<accession>A0ABW3B0R1</accession>
<evidence type="ECO:0000256" key="5">
    <source>
        <dbReference type="ARBA" id="ARBA00023004"/>
    </source>
</evidence>
<dbReference type="InterPro" id="IPR050196">
    <property type="entry name" value="Cytochrome_P450_Monoox"/>
</dbReference>
<evidence type="ECO:0000256" key="4">
    <source>
        <dbReference type="ARBA" id="ARBA00023002"/>
    </source>
</evidence>
<dbReference type="InterPro" id="IPR017972">
    <property type="entry name" value="Cyt_P450_CS"/>
</dbReference>
<keyword evidence="6 7" id="KW-0503">Monooxygenase</keyword>
<comment type="similarity">
    <text evidence="1 7">Belongs to the cytochrome P450 family.</text>
</comment>
<dbReference type="EMBL" id="JBHTHY010000003">
    <property type="protein sequence ID" value="MFD0796461.1"/>
    <property type="molecule type" value="Genomic_DNA"/>
</dbReference>
<evidence type="ECO:0000313" key="8">
    <source>
        <dbReference type="EMBL" id="MFD0796461.1"/>
    </source>
</evidence>
<dbReference type="PRINTS" id="PR00463">
    <property type="entry name" value="EP450I"/>
</dbReference>
<evidence type="ECO:0000256" key="7">
    <source>
        <dbReference type="RuleBase" id="RU000461"/>
    </source>
</evidence>
<dbReference type="PANTHER" id="PTHR24291:SF50">
    <property type="entry name" value="BIFUNCTIONAL ALBAFLAVENONE MONOOXYGENASE_TERPENE SYNTHASE"/>
    <property type="match status" value="1"/>
</dbReference>
<gene>
    <name evidence="8" type="ORF">ACFQZJ_03245</name>
</gene>
<dbReference type="PRINTS" id="PR00385">
    <property type="entry name" value="P450"/>
</dbReference>
<evidence type="ECO:0000256" key="6">
    <source>
        <dbReference type="ARBA" id="ARBA00023033"/>
    </source>
</evidence>
<evidence type="ECO:0000256" key="3">
    <source>
        <dbReference type="ARBA" id="ARBA00022723"/>
    </source>
</evidence>
<keyword evidence="4 7" id="KW-0560">Oxidoreductase</keyword>
<dbReference type="Gene3D" id="1.10.630.10">
    <property type="entry name" value="Cytochrome P450"/>
    <property type="match status" value="1"/>
</dbReference>
<evidence type="ECO:0000313" key="9">
    <source>
        <dbReference type="Proteomes" id="UP001597012"/>
    </source>
</evidence>
<keyword evidence="3 7" id="KW-0479">Metal-binding</keyword>
<protein>
    <submittedName>
        <fullName evidence="8">Cytochrome P450</fullName>
    </submittedName>
</protein>
<dbReference type="InterPro" id="IPR001128">
    <property type="entry name" value="Cyt_P450"/>
</dbReference>